<proteinExistence type="predicted"/>
<name>A0A0H5LV49_YERIN</name>
<sequence length="46" mass="5516">MLFQAITFPLFHRASDSTRLSNLARLEPTPLKMVWLFVFRIFDLFK</sequence>
<evidence type="ECO:0000313" key="2">
    <source>
        <dbReference type="Proteomes" id="UP000043316"/>
    </source>
</evidence>
<protein>
    <submittedName>
        <fullName evidence="1">Uncharacterized protein</fullName>
    </submittedName>
</protein>
<reference evidence="2" key="1">
    <citation type="submission" date="2015-03" db="EMBL/GenBank/DDBJ databases">
        <authorList>
            <consortium name="Pathogen Informatics"/>
        </authorList>
    </citation>
    <scope>NUCLEOTIDE SEQUENCE [LARGE SCALE GENOMIC DNA]</scope>
    <source>
        <strain evidence="2">R148</strain>
    </source>
</reference>
<evidence type="ECO:0000313" key="1">
    <source>
        <dbReference type="EMBL" id="CRY54925.1"/>
    </source>
</evidence>
<dbReference type="EMBL" id="CWJI01000003">
    <property type="protein sequence ID" value="CRY54925.1"/>
    <property type="molecule type" value="Genomic_DNA"/>
</dbReference>
<dbReference type="AlphaFoldDB" id="A0A0H5LV49"/>
<organism evidence="1 2">
    <name type="scientific">Yersinia intermedia</name>
    <dbReference type="NCBI Taxonomy" id="631"/>
    <lineage>
        <taxon>Bacteria</taxon>
        <taxon>Pseudomonadati</taxon>
        <taxon>Pseudomonadota</taxon>
        <taxon>Gammaproteobacteria</taxon>
        <taxon>Enterobacterales</taxon>
        <taxon>Yersiniaceae</taxon>
        <taxon>Yersinia</taxon>
    </lineage>
</organism>
<gene>
    <name evidence="1" type="ORF">ERS008476_01896</name>
</gene>
<dbReference type="Proteomes" id="UP000043316">
    <property type="component" value="Unassembled WGS sequence"/>
</dbReference>
<accession>A0A0H5LV49</accession>